<evidence type="ECO:0000256" key="1">
    <source>
        <dbReference type="SAM" id="MobiDB-lite"/>
    </source>
</evidence>
<keyword evidence="2" id="KW-1133">Transmembrane helix</keyword>
<evidence type="ECO:0000256" key="3">
    <source>
        <dbReference type="SAM" id="SignalP"/>
    </source>
</evidence>
<keyword evidence="2" id="KW-0812">Transmembrane</keyword>
<name>A0ABT7QNP7_9GAMM</name>
<evidence type="ECO:0000256" key="2">
    <source>
        <dbReference type="SAM" id="Phobius"/>
    </source>
</evidence>
<feature type="compositionally biased region" description="Low complexity" evidence="1">
    <location>
        <begin position="287"/>
        <end position="304"/>
    </location>
</feature>
<dbReference type="Proteomes" id="UP001168167">
    <property type="component" value="Unassembled WGS sequence"/>
</dbReference>
<evidence type="ECO:0000313" key="4">
    <source>
        <dbReference type="EMBL" id="MDM5148020.1"/>
    </source>
</evidence>
<dbReference type="EMBL" id="JANQAO010000003">
    <property type="protein sequence ID" value="MDM5148020.1"/>
    <property type="molecule type" value="Genomic_DNA"/>
</dbReference>
<feature type="transmembrane region" description="Helical" evidence="2">
    <location>
        <begin position="68"/>
        <end position="87"/>
    </location>
</feature>
<feature type="region of interest" description="Disordered" evidence="1">
    <location>
        <begin position="251"/>
        <end position="385"/>
    </location>
</feature>
<feature type="compositionally biased region" description="Polar residues" evidence="1">
    <location>
        <begin position="260"/>
        <end position="274"/>
    </location>
</feature>
<organism evidence="4 5">
    <name type="scientific">Candidatus Doriopsillibacter californiensis</name>
    <dbReference type="NCBI Taxonomy" id="2970740"/>
    <lineage>
        <taxon>Bacteria</taxon>
        <taxon>Pseudomonadati</taxon>
        <taxon>Pseudomonadota</taxon>
        <taxon>Gammaproteobacteria</taxon>
        <taxon>Candidatus Tethybacterales</taxon>
        <taxon>Candidatus Persebacteraceae</taxon>
        <taxon>Candidatus Doriopsillibacter</taxon>
    </lineage>
</organism>
<reference evidence="4" key="2">
    <citation type="journal article" date="2023" name="Microbiome">
        <title>Synthase-selected sorting approach identifies a beta-lactone synthase in a nudibranch symbiotic bacterium.</title>
        <authorList>
            <person name="Dzunkova M."/>
            <person name="La Clair J.J."/>
            <person name="Tyml T."/>
            <person name="Doud D."/>
            <person name="Schulz F."/>
            <person name="Piquer-Esteban S."/>
            <person name="Porcel Sanchis D."/>
            <person name="Osborn A."/>
            <person name="Robinson D."/>
            <person name="Louie K.B."/>
            <person name="Bowen B.P."/>
            <person name="Bowers R.M."/>
            <person name="Lee J."/>
            <person name="Arnau V."/>
            <person name="Diaz-Villanueva W."/>
            <person name="Stepanauskas R."/>
            <person name="Gosliner T."/>
            <person name="Date S.V."/>
            <person name="Northen T.R."/>
            <person name="Cheng J.F."/>
            <person name="Burkart M.D."/>
            <person name="Woyke T."/>
        </authorList>
    </citation>
    <scope>NUCLEOTIDE SEQUENCE</scope>
    <source>
        <strain evidence="4">Df01</strain>
    </source>
</reference>
<sequence length="385" mass="43125">MKRHFCLVASCLLVVFAGLAQPFPKNTPSEQITENNLLRMERQLNEREALNTARLESMESRLAEYNRYLDRVLLIFGLSALFLFILMSNYQRAQNRLSSERTRQATREAEALIADIRRDMLRPEMEFLRTGHFLRQFMRRLRDKRATVSDETATQIRNFSADPHLPAALHYMANALAAEHDGQWQNALLFLEQLRQLESDDPDILLHLSHAHENIAPRITDVNERKRHRQLSAQYYGHFVAAMNIQEYGERLPQPPATDSIDTPTPQITAPSKNTVDKNVVRPTPTPLTAKLPAPKAAPIAQLPTSPPATESTNTPTPQITAPSKNTVDKNVVRPTPTPLTAKLPAPKAAPIAQLPTSPPATESTNTPTPQITAPSKNTVDKNVV</sequence>
<keyword evidence="5" id="KW-1185">Reference proteome</keyword>
<feature type="chain" id="PRO_5047453034" evidence="3">
    <location>
        <begin position="21"/>
        <end position="385"/>
    </location>
</feature>
<proteinExistence type="predicted"/>
<dbReference type="PRINTS" id="PR01217">
    <property type="entry name" value="PRICHEXTENSN"/>
</dbReference>
<keyword evidence="2" id="KW-0472">Membrane</keyword>
<reference evidence="4" key="1">
    <citation type="submission" date="2022-08" db="EMBL/GenBank/DDBJ databases">
        <authorList>
            <person name="Dzunkova M."/>
            <person name="La Clair J."/>
            <person name="Tyml T."/>
            <person name="Doud D."/>
            <person name="Schulz F."/>
            <person name="Piquer S."/>
            <person name="Porcel Sanchis D."/>
            <person name="Osborn A."/>
            <person name="Robinson D."/>
            <person name="Louie K.B."/>
            <person name="Bowen B.P."/>
            <person name="Bowers R."/>
            <person name="Lee J."/>
            <person name="Arnau Llombart V."/>
            <person name="Diaz Villanueva W."/>
            <person name="Gosliner T."/>
            <person name="Northen T."/>
            <person name="Cheng J.-F."/>
            <person name="Burkart M.D."/>
            <person name="Woyke T."/>
        </authorList>
    </citation>
    <scope>NUCLEOTIDE SEQUENCE</scope>
    <source>
        <strain evidence="4">Df01</strain>
    </source>
</reference>
<feature type="compositionally biased region" description="Polar residues" evidence="1">
    <location>
        <begin position="360"/>
        <end position="378"/>
    </location>
</feature>
<protein>
    <submittedName>
        <fullName evidence="4">Uncharacterized protein</fullName>
    </submittedName>
</protein>
<evidence type="ECO:0000313" key="5">
    <source>
        <dbReference type="Proteomes" id="UP001168167"/>
    </source>
</evidence>
<feature type="compositionally biased region" description="Polar residues" evidence="1">
    <location>
        <begin position="308"/>
        <end position="326"/>
    </location>
</feature>
<feature type="non-terminal residue" evidence="4">
    <location>
        <position position="385"/>
    </location>
</feature>
<gene>
    <name evidence="4" type="ORF">NQX30_06525</name>
</gene>
<comment type="caution">
    <text evidence="4">The sequence shown here is derived from an EMBL/GenBank/DDBJ whole genome shotgun (WGS) entry which is preliminary data.</text>
</comment>
<feature type="signal peptide" evidence="3">
    <location>
        <begin position="1"/>
        <end position="20"/>
    </location>
</feature>
<feature type="compositionally biased region" description="Low complexity" evidence="1">
    <location>
        <begin position="339"/>
        <end position="356"/>
    </location>
</feature>
<keyword evidence="3" id="KW-0732">Signal</keyword>
<accession>A0ABT7QNP7</accession>